<dbReference type="EMBL" id="CAXAMN010002147">
    <property type="protein sequence ID" value="CAK8998035.1"/>
    <property type="molecule type" value="Genomic_DNA"/>
</dbReference>
<organism evidence="2 3">
    <name type="scientific">Durusdinium trenchii</name>
    <dbReference type="NCBI Taxonomy" id="1381693"/>
    <lineage>
        <taxon>Eukaryota</taxon>
        <taxon>Sar</taxon>
        <taxon>Alveolata</taxon>
        <taxon>Dinophyceae</taxon>
        <taxon>Suessiales</taxon>
        <taxon>Symbiodiniaceae</taxon>
        <taxon>Durusdinium</taxon>
    </lineage>
</organism>
<evidence type="ECO:0000256" key="1">
    <source>
        <dbReference type="SAM" id="MobiDB-lite"/>
    </source>
</evidence>
<name>A0ABP0I622_9DINO</name>
<feature type="compositionally biased region" description="Basic residues" evidence="1">
    <location>
        <begin position="1115"/>
        <end position="1137"/>
    </location>
</feature>
<reference evidence="2 3" key="1">
    <citation type="submission" date="2024-02" db="EMBL/GenBank/DDBJ databases">
        <authorList>
            <person name="Chen Y."/>
            <person name="Shah S."/>
            <person name="Dougan E. K."/>
            <person name="Thang M."/>
            <person name="Chan C."/>
        </authorList>
    </citation>
    <scope>NUCLEOTIDE SEQUENCE [LARGE SCALE GENOMIC DNA]</scope>
</reference>
<proteinExistence type="predicted"/>
<gene>
    <name evidence="2" type="ORF">CCMP2556_LOCUS5093</name>
</gene>
<protein>
    <submittedName>
        <fullName evidence="2">Uncharacterized protein</fullName>
    </submittedName>
</protein>
<keyword evidence="3" id="KW-1185">Reference proteome</keyword>
<evidence type="ECO:0000313" key="3">
    <source>
        <dbReference type="Proteomes" id="UP001642484"/>
    </source>
</evidence>
<feature type="region of interest" description="Disordered" evidence="1">
    <location>
        <begin position="869"/>
        <end position="919"/>
    </location>
</feature>
<feature type="compositionally biased region" description="Acidic residues" evidence="1">
    <location>
        <begin position="1099"/>
        <end position="1109"/>
    </location>
</feature>
<comment type="caution">
    <text evidence="2">The sequence shown here is derived from an EMBL/GenBank/DDBJ whole genome shotgun (WGS) entry which is preliminary data.</text>
</comment>
<evidence type="ECO:0000313" key="2">
    <source>
        <dbReference type="EMBL" id="CAK8998035.1"/>
    </source>
</evidence>
<feature type="region of interest" description="Disordered" evidence="1">
    <location>
        <begin position="931"/>
        <end position="982"/>
    </location>
</feature>
<dbReference type="Proteomes" id="UP001642484">
    <property type="component" value="Unassembled WGS sequence"/>
</dbReference>
<feature type="region of interest" description="Disordered" evidence="1">
    <location>
        <begin position="1087"/>
        <end position="1172"/>
    </location>
</feature>
<accession>A0ABP0I622</accession>
<sequence length="1172" mass="129883">MWLAQLQQLEQLRGFVPQPGSHFQFTPAFAEALALELCSLFDGRLDCKLEGDQTKFRMFMEETVLRLRHFSAQQSTPQFTNAKIDPNAIVKACLAAMNLRDRSQLGETFKLAFESRFPGQSLDAYENTKLLSAATISRKQIEVDAAYCCFWRQHLSAHKGPIYVWADASPQAGSDWLLSIISLIQDCDLPACVNAATSLASSVRAFRQALAMDDKEEMVRLARKRHQDGEFLQEAMQSHRQVPIAIGDPAGEAGDANGEDSDRLDVALLTTTIRSEWWWFYAQMILRAPQLAAGAAESYMEELGRSYLLELMECCSCTDPSETDQVLSDFSLGKASMISYLAQKLQCWRVLPWRLAALCVEDVDEARRHAKEALDEFVRAPANPDLHHRLTWKHLQVGSATRSQLEEFIGGQDLTCLPDLFKLVSEMRFLPVVERIQEGDHSIVNRMVQNRRVNGPYIACAIRMPEVKAILSSAEKYSSFLGKFEEISQPDHLAKRFGFWRHPLWQNACAEKFGKRKKMALVSSFLYSLDVESQYANLTSMKKAREKHAAKRKSIQEKWMAYFKPKRRFSEAAVERSAMASHLQTHLVIGRLYSVGSDVALPSLEQALKPAHMQAVLPLTDQGAMDSLLISDAHGVVQDELVDGEASMNAQVMKLLQRFVQAKAFPCQNESTHEPRHLKLQLDSADSQFKDAAEALLNLKAIEVCSEGAEREWRLTLSGLQQLRHVHMSSVPTPVFRSPEALADLPSEDWVACSSWELFTLLKHHGWTLRQAPSTRARRQALMPHKLNADELVWFLPSTAVHPHWCYMLALLKSTSLFQSGDLEVLHHCQSKAYYTKVLERKHRGHVALPDKSLIDRPDPKLVLEIDVDPDAVPSPAGGDPVPASEGELNLTHTSDSFGEDLALGSLSDESGRDDGPVEVGGEAEAEVLRVQSNDPEESRSLAAGPAQDVTGPVSHGSGPPPMPSSASSDMPEGPSLPSASGIVRVVNPDTFTWGPHFRLTFSDKSSKPPHGQWQATCNYHKLNERTGCKRSLSLGKAGHSKDLCKRVLMQWCLAAPLCTTKKEHSAQPLNVDDALDAALLEARLRTLPPPPARIRTDEEIEMDQDSEGGDPTSKKKRSIKPKAAKSKAKTKAKAKLQKTAAKQSEAAASSQKTSGSSSSSSSTSTSSSSSD</sequence>
<feature type="compositionally biased region" description="Low complexity" evidence="1">
    <location>
        <begin position="1138"/>
        <end position="1172"/>
    </location>
</feature>